<dbReference type="InterPro" id="IPR010941">
    <property type="entry name" value="PhaC_N"/>
</dbReference>
<evidence type="ECO:0000313" key="4">
    <source>
        <dbReference type="EMBL" id="THV09889.1"/>
    </source>
</evidence>
<comment type="caution">
    <text evidence="4">The sequence shown here is derived from an EMBL/GenBank/DDBJ whole genome shotgun (WGS) entry which is preliminary data.</text>
</comment>
<name>A0A4S8N4P1_9ACTN</name>
<proteinExistence type="predicted"/>
<evidence type="ECO:0000256" key="2">
    <source>
        <dbReference type="ARBA" id="ARBA00023315"/>
    </source>
</evidence>
<dbReference type="PANTHER" id="PTHR36837:SF5">
    <property type="entry name" value="POLY-3-HYDROXYBUTYRATE SYNTHASE"/>
    <property type="match status" value="1"/>
</dbReference>
<keyword evidence="1" id="KW-0808">Transferase</keyword>
<dbReference type="RefSeq" id="WP_136563767.1">
    <property type="nucleotide sequence ID" value="NZ_BAABLS010000006.1"/>
</dbReference>
<keyword evidence="5" id="KW-1185">Reference proteome</keyword>
<dbReference type="Pfam" id="PF07167">
    <property type="entry name" value="PhaC_N"/>
    <property type="match status" value="1"/>
</dbReference>
<dbReference type="Gene3D" id="3.40.50.1820">
    <property type="entry name" value="alpha/beta hydrolase"/>
    <property type="match status" value="1"/>
</dbReference>
<dbReference type="GO" id="GO:0042619">
    <property type="term" value="P:poly-hydroxybutyrate biosynthetic process"/>
    <property type="evidence" value="ECO:0007669"/>
    <property type="project" value="InterPro"/>
</dbReference>
<dbReference type="OrthoDB" id="7208816at2"/>
<organism evidence="4 5">
    <name type="scientific">Nocardioides caeni</name>
    <dbReference type="NCBI Taxonomy" id="574700"/>
    <lineage>
        <taxon>Bacteria</taxon>
        <taxon>Bacillati</taxon>
        <taxon>Actinomycetota</taxon>
        <taxon>Actinomycetes</taxon>
        <taxon>Propionibacteriales</taxon>
        <taxon>Nocardioidaceae</taxon>
        <taxon>Nocardioides</taxon>
    </lineage>
</organism>
<dbReference type="PANTHER" id="PTHR36837">
    <property type="entry name" value="POLY(3-HYDROXYALKANOATE) POLYMERASE SUBUNIT PHAC"/>
    <property type="match status" value="1"/>
</dbReference>
<dbReference type="GO" id="GO:0016787">
    <property type="term" value="F:hydrolase activity"/>
    <property type="evidence" value="ECO:0007669"/>
    <property type="project" value="UniProtKB-KW"/>
</dbReference>
<dbReference type="Proteomes" id="UP000307087">
    <property type="component" value="Unassembled WGS sequence"/>
</dbReference>
<dbReference type="EMBL" id="STGW01000012">
    <property type="protein sequence ID" value="THV09889.1"/>
    <property type="molecule type" value="Genomic_DNA"/>
</dbReference>
<protein>
    <submittedName>
        <fullName evidence="4">Alpha/beta fold hydrolase</fullName>
    </submittedName>
</protein>
<evidence type="ECO:0000256" key="1">
    <source>
        <dbReference type="ARBA" id="ARBA00022679"/>
    </source>
</evidence>
<sequence>MSTTTPARLADADTAAPLDALLVDAALGPVRRFLPDASTAKWAVSLARRPRTTARRLGDLAAEAARIAAGTSELAPRRGDRRFTDVGWTDNPLLRRLVQLYLAGGKTAEQLIDDADLDPRDRKRVRFLVENVVEAIAPSNVPLVNPASAKAVIDTAGLSLARGGAQLVKDLASAPRIPDMVDTSGFRLGENVAATPGAVVFRNEVLELIHYAPQSDEVYEVPVMIVPPTINKFYAVDLAPGRSLVEFCVQNRRQMFVISWRNPDARHAAWNFDTYARAILDALDAVEEITGSDRTVLAGICSGGILASIVAAYLAGIGRQDRLAGVVLAVTVIDNHEAGTVSALTDPRMATLAKARSAKQGYLDGRSLAEVFAWLRPSDLIWNYWVNNYLLGKRPPAFDILFWNADTTRMSAGLHADFVDMAVGNQLTRSGAVNVLGVPIDLGAVTIDSYIVAGIADHITPWENCFRTTQLFGGRSRFVLSTSGHIAALVNPPGNPKATFHTNDDPTPDAKTWLKSAETHEGTWWHDVTGWLDERCGDLEPAPKELGSVRLRPLAEAPGTYVFDK</sequence>
<evidence type="ECO:0000259" key="3">
    <source>
        <dbReference type="Pfam" id="PF07167"/>
    </source>
</evidence>
<accession>A0A4S8N4P1</accession>
<gene>
    <name evidence="4" type="ORF">E9934_15285</name>
</gene>
<keyword evidence="2" id="KW-0012">Acyltransferase</keyword>
<keyword evidence="4" id="KW-0378">Hydrolase</keyword>
<dbReference type="GO" id="GO:0016746">
    <property type="term" value="F:acyltransferase activity"/>
    <property type="evidence" value="ECO:0007669"/>
    <property type="project" value="UniProtKB-KW"/>
</dbReference>
<feature type="domain" description="Poly-beta-hydroxybutyrate polymerase N-terminal" evidence="3">
    <location>
        <begin position="80"/>
        <end position="248"/>
    </location>
</feature>
<reference evidence="4 5" key="1">
    <citation type="journal article" date="2009" name="Int. J. Syst. Evol. Microbiol.">
        <title>Nocardioides caeni sp. nov., isolated from wastewater.</title>
        <authorList>
            <person name="Yoon J.H."/>
            <person name="Kang S.J."/>
            <person name="Park S."/>
            <person name="Kim W."/>
            <person name="Oh T.K."/>
        </authorList>
    </citation>
    <scope>NUCLEOTIDE SEQUENCE [LARGE SCALE GENOMIC DNA]</scope>
    <source>
        <strain evidence="4 5">DSM 23134</strain>
    </source>
</reference>
<dbReference type="AlphaFoldDB" id="A0A4S8N4P1"/>
<evidence type="ECO:0000313" key="5">
    <source>
        <dbReference type="Proteomes" id="UP000307087"/>
    </source>
</evidence>
<dbReference type="SUPFAM" id="SSF53474">
    <property type="entry name" value="alpha/beta-Hydrolases"/>
    <property type="match status" value="1"/>
</dbReference>
<dbReference type="InterPro" id="IPR051321">
    <property type="entry name" value="PHA/PHB_synthase"/>
</dbReference>
<dbReference type="InterPro" id="IPR029058">
    <property type="entry name" value="AB_hydrolase_fold"/>
</dbReference>